<keyword evidence="7 10" id="KW-0479">Metal-binding</keyword>
<keyword evidence="6 7" id="KW-0315">Glutamine amidotransferase</keyword>
<dbReference type="Gene3D" id="3.40.50.2020">
    <property type="match status" value="1"/>
</dbReference>
<dbReference type="AlphaFoldDB" id="A0A6N2YL68"/>
<evidence type="ECO:0000313" key="13">
    <source>
        <dbReference type="EMBL" id="VYT66192.1"/>
    </source>
</evidence>
<keyword evidence="7" id="KW-0004">4Fe-4S</keyword>
<dbReference type="InterPro" id="IPR017932">
    <property type="entry name" value="GATase_2_dom"/>
</dbReference>
<evidence type="ECO:0000256" key="2">
    <source>
        <dbReference type="ARBA" id="ARBA00010138"/>
    </source>
</evidence>
<protein>
    <recommendedName>
        <fullName evidence="7">Amidophosphoribosyltransferase</fullName>
        <shortName evidence="7">ATase</shortName>
        <ecNumber evidence="7">2.4.2.14</ecNumber>
    </recommendedName>
    <alternativeName>
        <fullName evidence="7">Glutamine phosphoribosylpyrophosphate amidotransferase</fullName>
        <shortName evidence="7">GPATase</shortName>
    </alternativeName>
</protein>
<evidence type="ECO:0000256" key="7">
    <source>
        <dbReference type="HAMAP-Rule" id="MF_01931"/>
    </source>
</evidence>
<dbReference type="EC" id="2.4.2.14" evidence="7"/>
<dbReference type="GO" id="GO:0000287">
    <property type="term" value="F:magnesium ion binding"/>
    <property type="evidence" value="ECO:0007669"/>
    <property type="project" value="UniProtKB-UniRule"/>
</dbReference>
<dbReference type="PANTHER" id="PTHR11907">
    <property type="entry name" value="AMIDOPHOSPHORIBOSYLTRANSFERASE"/>
    <property type="match status" value="1"/>
</dbReference>
<feature type="binding site" evidence="7 10">
    <location>
        <position position="286"/>
    </location>
    <ligand>
        <name>Mg(2+)</name>
        <dbReference type="ChEBI" id="CHEBI:18420"/>
    </ligand>
</feature>
<comment type="catalytic activity">
    <reaction evidence="7 8">
        <text>5-phospho-beta-D-ribosylamine + L-glutamate + diphosphate = 5-phospho-alpha-D-ribose 1-diphosphate + L-glutamine + H2O</text>
        <dbReference type="Rhea" id="RHEA:14905"/>
        <dbReference type="ChEBI" id="CHEBI:15377"/>
        <dbReference type="ChEBI" id="CHEBI:29985"/>
        <dbReference type="ChEBI" id="CHEBI:33019"/>
        <dbReference type="ChEBI" id="CHEBI:58017"/>
        <dbReference type="ChEBI" id="CHEBI:58359"/>
        <dbReference type="ChEBI" id="CHEBI:58681"/>
        <dbReference type="EC" id="2.4.2.14"/>
    </reaction>
</comment>
<evidence type="ECO:0000256" key="1">
    <source>
        <dbReference type="ARBA" id="ARBA00005209"/>
    </source>
</evidence>
<reference evidence="13" key="1">
    <citation type="submission" date="2019-11" db="EMBL/GenBank/DDBJ databases">
        <authorList>
            <person name="Feng L."/>
        </authorList>
    </citation>
    <scope>NUCLEOTIDE SEQUENCE</scope>
    <source>
        <strain evidence="13">IbartlettiiLFYP30</strain>
    </source>
</reference>
<dbReference type="SUPFAM" id="SSF53271">
    <property type="entry name" value="PRTase-like"/>
    <property type="match status" value="1"/>
</dbReference>
<evidence type="ECO:0000256" key="4">
    <source>
        <dbReference type="ARBA" id="ARBA00022679"/>
    </source>
</evidence>
<keyword evidence="7 11" id="KW-0408">Iron</keyword>
<feature type="domain" description="Glutamine amidotransferase type-2" evidence="12">
    <location>
        <begin position="2"/>
        <end position="221"/>
    </location>
</feature>
<keyword evidence="3 7" id="KW-0328">Glycosyltransferase</keyword>
<evidence type="ECO:0000256" key="11">
    <source>
        <dbReference type="PIRSR" id="PIRSR000485-3"/>
    </source>
</evidence>
<proteinExistence type="inferred from homology"/>
<evidence type="ECO:0000256" key="10">
    <source>
        <dbReference type="PIRSR" id="PIRSR000485-2"/>
    </source>
</evidence>
<evidence type="ECO:0000256" key="3">
    <source>
        <dbReference type="ARBA" id="ARBA00022676"/>
    </source>
</evidence>
<feature type="binding site" evidence="7 11">
    <location>
        <position position="385"/>
    </location>
    <ligand>
        <name>[4Fe-4S] cluster</name>
        <dbReference type="ChEBI" id="CHEBI:49883"/>
    </ligand>
</feature>
<dbReference type="NCBIfam" id="TIGR01134">
    <property type="entry name" value="purF"/>
    <property type="match status" value="1"/>
</dbReference>
<keyword evidence="7 11" id="KW-0411">Iron-sulfur</keyword>
<dbReference type="EMBL" id="CACRUE010000005">
    <property type="protein sequence ID" value="VYT66192.1"/>
    <property type="molecule type" value="Genomic_DNA"/>
</dbReference>
<dbReference type="CDD" id="cd06223">
    <property type="entry name" value="PRTases_typeI"/>
    <property type="match status" value="1"/>
</dbReference>
<name>A0A6N2YL68_9FIRM</name>
<keyword evidence="7 10" id="KW-0460">Magnesium</keyword>
<dbReference type="Pfam" id="PF13537">
    <property type="entry name" value="GATase_7"/>
    <property type="match status" value="1"/>
</dbReference>
<keyword evidence="4 7" id="KW-0808">Transferase</keyword>
<feature type="binding site" evidence="7 11">
    <location>
        <position position="437"/>
    </location>
    <ligand>
        <name>[4Fe-4S] cluster</name>
        <dbReference type="ChEBI" id="CHEBI:49883"/>
    </ligand>
</feature>
<dbReference type="InterPro" id="IPR000836">
    <property type="entry name" value="PRTase_dom"/>
</dbReference>
<evidence type="ECO:0000256" key="9">
    <source>
        <dbReference type="PIRSR" id="PIRSR000485-1"/>
    </source>
</evidence>
<feature type="active site" description="Nucleophile" evidence="7 9">
    <location>
        <position position="2"/>
    </location>
</feature>
<dbReference type="SUPFAM" id="SSF56235">
    <property type="entry name" value="N-terminal nucleophile aminohydrolases (Ntn hydrolases)"/>
    <property type="match status" value="1"/>
</dbReference>
<comment type="cofactor">
    <cofactor evidence="7 11">
        <name>[4Fe-4S] cluster</name>
        <dbReference type="ChEBI" id="CHEBI:49883"/>
    </cofactor>
    <text evidence="7 11">Binds 1 [4Fe-4S] cluster per subunit.</text>
</comment>
<dbReference type="GO" id="GO:0006189">
    <property type="term" value="P:'de novo' IMP biosynthetic process"/>
    <property type="evidence" value="ECO:0007669"/>
    <property type="project" value="UniProtKB-UniRule"/>
</dbReference>
<dbReference type="RefSeq" id="WP_024037214.1">
    <property type="nucleotide sequence ID" value="NZ_CACRUE010000005.1"/>
</dbReference>
<dbReference type="InterPro" id="IPR005854">
    <property type="entry name" value="PurF"/>
</dbReference>
<dbReference type="InterPro" id="IPR029055">
    <property type="entry name" value="Ntn_hydrolases_N"/>
</dbReference>
<gene>
    <name evidence="7 13" type="primary">purF</name>
    <name evidence="13" type="ORF">IBLFYP30_00853</name>
</gene>
<accession>A0A6N2YL68</accession>
<evidence type="ECO:0000256" key="5">
    <source>
        <dbReference type="ARBA" id="ARBA00022755"/>
    </source>
</evidence>
<feature type="binding site" evidence="7 10">
    <location>
        <position position="349"/>
    </location>
    <ligand>
        <name>Mg(2+)</name>
        <dbReference type="ChEBI" id="CHEBI:18420"/>
    </ligand>
</feature>
<dbReference type="PROSITE" id="PS51278">
    <property type="entry name" value="GATASE_TYPE_2"/>
    <property type="match status" value="1"/>
</dbReference>
<dbReference type="InterPro" id="IPR029057">
    <property type="entry name" value="PRTase-like"/>
</dbReference>
<dbReference type="GO" id="GO:0009113">
    <property type="term" value="P:purine nucleobase biosynthetic process"/>
    <property type="evidence" value="ECO:0007669"/>
    <property type="project" value="UniProtKB-UniRule"/>
</dbReference>
<sequence length="458" mass="50877">MCGILGIYSDKNISKDLYYGLYSMQHRGQESCGMAVHDGKEINYKKDMGLVGDVFKADDLQKLPGTMGIAHVRYSTAGGSHMYNCQPLVGSLKKRNLGLVHNGNLVNANYLKEMLEEDGIMFSSKSDTEVILYMLARYYTGDIVEAIKLTMDQIKGAYSLVILTDEELVAVRDPHGFRPLLLGKRDDGEYIFASENCEIDILGGEFIRDLEPGEIVVVKSGELKSYNFSNKCKTMKKSCIFEHIYFARNDATIDKVNAYEFRVESGKILSQGDDVTADMVVPVPDSGWAGAIGYANASGLPLTEALVKNRYVGRTFIKPTQEERELGVKIKLNPLSRVLKGKSIVLVDDSIVRGTTSKQLVKSLKDAGAKEIHLRITSPPVKYSCYYGIDTPNRSKLIAAHKDVEEIREYIGCDTLKFLDIDGMMSAVGEGNEFKFCRACFDGNYPVKKIDKEESLGC</sequence>
<comment type="similarity">
    <text evidence="2 7 8">In the C-terminal section; belongs to the purine/pyrimidine phosphoribosyltransferase family.</text>
</comment>
<dbReference type="GO" id="GO:0051539">
    <property type="term" value="F:4 iron, 4 sulfur cluster binding"/>
    <property type="evidence" value="ECO:0007669"/>
    <property type="project" value="UniProtKB-KW"/>
</dbReference>
<dbReference type="PIRSF" id="PIRSF000485">
    <property type="entry name" value="Amd_phspho_trans"/>
    <property type="match status" value="1"/>
</dbReference>
<evidence type="ECO:0000256" key="8">
    <source>
        <dbReference type="PIRNR" id="PIRNR000485"/>
    </source>
</evidence>
<comment type="pathway">
    <text evidence="1 7 8">Purine metabolism; IMP biosynthesis via de novo pathway; N(1)-(5-phospho-D-ribosyl)glycinamide from 5-phospho-alpha-D-ribose 1-diphosphate: step 1/2.</text>
</comment>
<dbReference type="HAMAP" id="MF_01931">
    <property type="entry name" value="PurF"/>
    <property type="match status" value="1"/>
</dbReference>
<dbReference type="InterPro" id="IPR035584">
    <property type="entry name" value="PurF_N"/>
</dbReference>
<feature type="binding site" evidence="7 10">
    <location>
        <position position="348"/>
    </location>
    <ligand>
        <name>Mg(2+)</name>
        <dbReference type="ChEBI" id="CHEBI:18420"/>
    </ligand>
</feature>
<comment type="function">
    <text evidence="7">Catalyzes the formation of phosphoribosylamine from phosphoribosylpyrophosphate (PRPP) and glutamine.</text>
</comment>
<dbReference type="UniPathway" id="UPA00074">
    <property type="reaction ID" value="UER00124"/>
</dbReference>
<dbReference type="Gene3D" id="3.60.20.10">
    <property type="entry name" value="Glutamine Phosphoribosylpyrophosphate, subunit 1, domain 1"/>
    <property type="match status" value="1"/>
</dbReference>
<dbReference type="GO" id="GO:0004044">
    <property type="term" value="F:amidophosphoribosyltransferase activity"/>
    <property type="evidence" value="ECO:0007669"/>
    <property type="project" value="UniProtKB-UniRule"/>
</dbReference>
<keyword evidence="5 7" id="KW-0658">Purine biosynthesis</keyword>
<feature type="binding site" evidence="7 11">
    <location>
        <position position="239"/>
    </location>
    <ligand>
        <name>[4Fe-4S] cluster</name>
        <dbReference type="ChEBI" id="CHEBI:49883"/>
    </ligand>
</feature>
<comment type="cofactor">
    <cofactor evidence="7 10">
        <name>Mg(2+)</name>
        <dbReference type="ChEBI" id="CHEBI:18420"/>
    </cofactor>
    <text evidence="7 10">Binds 1 Mg(2+) ion per subunit.</text>
</comment>
<dbReference type="CDD" id="cd00715">
    <property type="entry name" value="GPATase_N"/>
    <property type="match status" value="1"/>
</dbReference>
<feature type="binding site" evidence="7 11">
    <location>
        <position position="440"/>
    </location>
    <ligand>
        <name>[4Fe-4S] cluster</name>
        <dbReference type="ChEBI" id="CHEBI:49883"/>
    </ligand>
</feature>
<organism evidence="13">
    <name type="scientific">Intestinibacter bartlettii</name>
    <dbReference type="NCBI Taxonomy" id="261299"/>
    <lineage>
        <taxon>Bacteria</taxon>
        <taxon>Bacillati</taxon>
        <taxon>Bacillota</taxon>
        <taxon>Clostridia</taxon>
        <taxon>Peptostreptococcales</taxon>
        <taxon>Peptostreptococcaceae</taxon>
        <taxon>Intestinibacter</taxon>
    </lineage>
</organism>
<evidence type="ECO:0000259" key="12">
    <source>
        <dbReference type="PROSITE" id="PS51278"/>
    </source>
</evidence>
<evidence type="ECO:0000256" key="6">
    <source>
        <dbReference type="ARBA" id="ARBA00022962"/>
    </source>
</evidence>